<dbReference type="Proteomes" id="UP000215539">
    <property type="component" value="Chromosome 1"/>
</dbReference>
<evidence type="ECO:0000313" key="3">
    <source>
        <dbReference type="EMBL" id="SNV10380.1"/>
    </source>
</evidence>
<organism evidence="3 5">
    <name type="scientific">Capnocytophaga haemolytica</name>
    <dbReference type="NCBI Taxonomy" id="45243"/>
    <lineage>
        <taxon>Bacteria</taxon>
        <taxon>Pseudomonadati</taxon>
        <taxon>Bacteroidota</taxon>
        <taxon>Flavobacteriia</taxon>
        <taxon>Flavobacteriales</taxon>
        <taxon>Flavobacteriaceae</taxon>
        <taxon>Capnocytophaga</taxon>
    </lineage>
</organism>
<dbReference type="Proteomes" id="UP000065822">
    <property type="component" value="Chromosome"/>
</dbReference>
<dbReference type="EMBL" id="LT906449">
    <property type="protein sequence ID" value="SNV10380.1"/>
    <property type="molecule type" value="Genomic_DNA"/>
</dbReference>
<accession>A0AAX2GZU3</accession>
<dbReference type="AlphaFoldDB" id="A0AAX2GZU3"/>
<dbReference type="EMBL" id="CP014227">
    <property type="protein sequence ID" value="AMD84460.1"/>
    <property type="molecule type" value="Genomic_DNA"/>
</dbReference>
<evidence type="ECO:0000313" key="2">
    <source>
        <dbReference type="EMBL" id="AMD84460.1"/>
    </source>
</evidence>
<reference evidence="2 4" key="1">
    <citation type="submission" date="2016-02" db="EMBL/GenBank/DDBJ databases">
        <authorList>
            <person name="Holder M.E."/>
            <person name="Ajami N.J."/>
            <person name="Petrosino J.F."/>
        </authorList>
    </citation>
    <scope>NUCLEOTIDE SEQUENCE [LARGE SCALE GENOMIC DNA]</scope>
    <source>
        <strain evidence="2 4">CCUG 32990</strain>
    </source>
</reference>
<reference evidence="3 5" key="2">
    <citation type="submission" date="2017-06" db="EMBL/GenBank/DDBJ databases">
        <authorList>
            <consortium name="Pathogen Informatics"/>
        </authorList>
    </citation>
    <scope>NUCLEOTIDE SEQUENCE [LARGE SCALE GENOMIC DNA]</scope>
    <source>
        <strain evidence="3 5">NCTC12947</strain>
    </source>
</reference>
<proteinExistence type="predicted"/>
<evidence type="ECO:0000256" key="1">
    <source>
        <dbReference type="SAM" id="SignalP"/>
    </source>
</evidence>
<dbReference type="KEGG" id="chg:AXF12_02285"/>
<feature type="chain" id="PRO_5043824935" evidence="1">
    <location>
        <begin position="20"/>
        <end position="161"/>
    </location>
</feature>
<dbReference type="RefSeq" id="WP_066428026.1">
    <property type="nucleotide sequence ID" value="NZ_CP014227.1"/>
</dbReference>
<name>A0AAX2GZU3_9FLAO</name>
<keyword evidence="4" id="KW-1185">Reference proteome</keyword>
<sequence>MKLYISVVLLCLSFAVGQAQTLKEVREAYPKAATSKENAQAFAALMAKAPTTDLLLSAYKGASLMINAKYGGNRVALLREGKPLIENALQKHPDNAELHLIRLSVQVGLPKVVPYKNDIKADKAFLLTHYPEQSAPLKQYIAAFIAQSSAFTPEEKASVKP</sequence>
<keyword evidence="1" id="KW-0732">Signal</keyword>
<gene>
    <name evidence="2" type="ORF">AXF12_02285</name>
    <name evidence="3" type="ORF">SAMEA44541418_01289</name>
</gene>
<evidence type="ECO:0000313" key="5">
    <source>
        <dbReference type="Proteomes" id="UP000215539"/>
    </source>
</evidence>
<feature type="signal peptide" evidence="1">
    <location>
        <begin position="1"/>
        <end position="19"/>
    </location>
</feature>
<evidence type="ECO:0000313" key="4">
    <source>
        <dbReference type="Proteomes" id="UP000065822"/>
    </source>
</evidence>
<protein>
    <submittedName>
        <fullName evidence="3">Uncharacterized protein</fullName>
    </submittedName>
</protein>